<proteinExistence type="inferred from homology"/>
<feature type="repeat" description="PPR" evidence="3">
    <location>
        <begin position="331"/>
        <end position="365"/>
    </location>
</feature>
<comment type="similarity">
    <text evidence="1">Belongs to the PPR family. P subfamily.</text>
</comment>
<dbReference type="InterPro" id="IPR002885">
    <property type="entry name" value="PPR_rpt"/>
</dbReference>
<dbReference type="Pfam" id="PF13041">
    <property type="entry name" value="PPR_2"/>
    <property type="match status" value="5"/>
</dbReference>
<sequence>MPKCSKHQLNLLRISLQKAPGLHFHSVSRYFPTFLPFFYFSSFALSPNPTPRSEPEKDEDDELSVSGKIFKSGPQLGSYKLGDATFYSLIENYASSGEFRLIEHVLDRMKREGRVLVERSFILIFKACGKAHLPGEAVKFFDRMVKEFHCKQTVKSFNSVLNVIIQEGEFSDALKFYLRVFGANKMSFQPNVLTYNLIIKVLCKLGEIDRAVETFREMPLKNCNPDVFTYSTLMNGLCKERRIDEAVFLLDELQTEGCLPNPVTFNVLIDALCKNGDLSRAAKLVDNMFLKGCVPNEVTYNTLIHGLCLKGKLDKALSLLDKMVSSKCVPNEVTYGTIINGLVKQGRAEDGAHILVSMEERGHKANQYIYSSLISGLFKEGKSEDAVRVWKEMMEKGCKPNVVVYGAFIDGLCREGKPDEAEEILYEMVSKGCLPNAFAYSSLMKGFFKKGDGQKAILVWKEIMSQDARHNEVCCSVLLNGLCEDGRVREALTVWKHMLSEGIKPDVVAYSSMIKGLCDAGSVDQGLKLFYEMQCQEPKSQPDVITYNILFKALCREGNLIRAVDLLNSMLDRGCDPDSTTGNIFLGTLRDRNDPCQDGRLFLDELVMSATGGINLVQSHSKNMQAKEDSRNHRRVLQKLIWTMTIVKPKLGAEGRESESIALRRCIKTRREDATKVRIASRHDVDSASNSKFRGSILLLSFEMFSIWSVMSQKNTALSSEGVDL</sequence>
<dbReference type="Pfam" id="PF01535">
    <property type="entry name" value="PPR"/>
    <property type="match status" value="3"/>
</dbReference>
<dbReference type="PANTHER" id="PTHR46128">
    <property type="entry name" value="MITOCHONDRIAL GROUP I INTRON SPLICING FACTOR CCM1"/>
    <property type="match status" value="1"/>
</dbReference>
<feature type="repeat" description="PPR" evidence="3">
    <location>
        <begin position="296"/>
        <end position="330"/>
    </location>
</feature>
<dbReference type="EMBL" id="JAGKQH010000007">
    <property type="protein sequence ID" value="KAG6594382.1"/>
    <property type="molecule type" value="Genomic_DNA"/>
</dbReference>
<evidence type="ECO:0000256" key="2">
    <source>
        <dbReference type="ARBA" id="ARBA00022737"/>
    </source>
</evidence>
<feature type="repeat" description="PPR" evidence="3">
    <location>
        <begin position="471"/>
        <end position="505"/>
    </location>
</feature>
<evidence type="ECO:0000313" key="4">
    <source>
        <dbReference type="EMBL" id="KAG6594382.1"/>
    </source>
</evidence>
<dbReference type="NCBIfam" id="TIGR00756">
    <property type="entry name" value="PPR"/>
    <property type="match status" value="11"/>
</dbReference>
<feature type="repeat" description="PPR" evidence="3">
    <location>
        <begin position="401"/>
        <end position="435"/>
    </location>
</feature>
<dbReference type="AlphaFoldDB" id="A0AAV6NAM8"/>
<feature type="repeat" description="PPR" evidence="3">
    <location>
        <begin position="226"/>
        <end position="260"/>
    </location>
</feature>
<dbReference type="Proteomes" id="UP000685013">
    <property type="component" value="Chromosome 7"/>
</dbReference>
<feature type="non-terminal residue" evidence="4">
    <location>
        <position position="1"/>
    </location>
</feature>
<feature type="repeat" description="PPR" evidence="3">
    <location>
        <begin position="506"/>
        <end position="540"/>
    </location>
</feature>
<dbReference type="PANTHER" id="PTHR46128:SF285">
    <property type="entry name" value="PENTATRICOPEPTIDE REPEAT-CONTAINING PROTEIN"/>
    <property type="match status" value="1"/>
</dbReference>
<feature type="repeat" description="PPR" evidence="3">
    <location>
        <begin position="543"/>
        <end position="577"/>
    </location>
</feature>
<accession>A0AAV6NAM8</accession>
<feature type="repeat" description="PPR" evidence="3">
    <location>
        <begin position="366"/>
        <end position="400"/>
    </location>
</feature>
<keyword evidence="2" id="KW-0677">Repeat</keyword>
<protein>
    <submittedName>
        <fullName evidence="4">Pentatricopeptide repeat-containing protein</fullName>
    </submittedName>
</protein>
<feature type="repeat" description="PPR" evidence="3">
    <location>
        <begin position="191"/>
        <end position="225"/>
    </location>
</feature>
<name>A0AAV6NAM8_9ROSI</name>
<evidence type="ECO:0000313" key="5">
    <source>
        <dbReference type="Proteomes" id="UP000685013"/>
    </source>
</evidence>
<dbReference type="InterPro" id="IPR050872">
    <property type="entry name" value="PPR_P_subfamily"/>
</dbReference>
<dbReference type="Pfam" id="PF12854">
    <property type="entry name" value="PPR_1"/>
    <property type="match status" value="1"/>
</dbReference>
<dbReference type="PROSITE" id="PS51375">
    <property type="entry name" value="PPR"/>
    <property type="match status" value="11"/>
</dbReference>
<feature type="repeat" description="PPR" evidence="3">
    <location>
        <begin position="261"/>
        <end position="295"/>
    </location>
</feature>
<reference evidence="4 5" key="1">
    <citation type="journal article" date="2021" name="Hortic Res">
        <title>The domestication of Cucurbita argyrosperma as revealed by the genome of its wild relative.</title>
        <authorList>
            <person name="Barrera-Redondo J."/>
            <person name="Sanchez-de la Vega G."/>
            <person name="Aguirre-Liguori J.A."/>
            <person name="Castellanos-Morales G."/>
            <person name="Gutierrez-Guerrero Y.T."/>
            <person name="Aguirre-Dugua X."/>
            <person name="Aguirre-Planter E."/>
            <person name="Tenaillon M.I."/>
            <person name="Lira-Saade R."/>
            <person name="Eguiarte L.E."/>
        </authorList>
    </citation>
    <scope>NUCLEOTIDE SEQUENCE [LARGE SCALE GENOMIC DNA]</scope>
    <source>
        <strain evidence="4">JBR-2021</strain>
    </source>
</reference>
<dbReference type="FunFam" id="1.25.40.10:FF:000294">
    <property type="entry name" value="Pentatricopeptide repeat-containing protein At1g09900"/>
    <property type="match status" value="1"/>
</dbReference>
<keyword evidence="5" id="KW-1185">Reference proteome</keyword>
<comment type="caution">
    <text evidence="4">The sequence shown here is derived from an EMBL/GenBank/DDBJ whole genome shotgun (WGS) entry which is preliminary data.</text>
</comment>
<organism evidence="4 5">
    <name type="scientific">Cucurbita argyrosperma subsp. sororia</name>
    <dbReference type="NCBI Taxonomy" id="37648"/>
    <lineage>
        <taxon>Eukaryota</taxon>
        <taxon>Viridiplantae</taxon>
        <taxon>Streptophyta</taxon>
        <taxon>Embryophyta</taxon>
        <taxon>Tracheophyta</taxon>
        <taxon>Spermatophyta</taxon>
        <taxon>Magnoliopsida</taxon>
        <taxon>eudicotyledons</taxon>
        <taxon>Gunneridae</taxon>
        <taxon>Pentapetalae</taxon>
        <taxon>rosids</taxon>
        <taxon>fabids</taxon>
        <taxon>Cucurbitales</taxon>
        <taxon>Cucurbitaceae</taxon>
        <taxon>Cucurbiteae</taxon>
        <taxon>Cucurbita</taxon>
    </lineage>
</organism>
<gene>
    <name evidence="4" type="ORF">SDJN03_10935</name>
</gene>
<evidence type="ECO:0000256" key="3">
    <source>
        <dbReference type="PROSITE-ProRule" id="PRU00708"/>
    </source>
</evidence>
<feature type="repeat" description="PPR" evidence="3">
    <location>
        <begin position="436"/>
        <end position="470"/>
    </location>
</feature>
<evidence type="ECO:0000256" key="1">
    <source>
        <dbReference type="ARBA" id="ARBA00007626"/>
    </source>
</evidence>